<evidence type="ECO:0000256" key="18">
    <source>
        <dbReference type="PROSITE-ProRule" id="PRU00433"/>
    </source>
</evidence>
<dbReference type="RefSeq" id="WP_111251088.1">
    <property type="nucleotide sequence ID" value="NZ_QKWH01000006.1"/>
</dbReference>
<keyword evidence="13" id="KW-0186">Copper</keyword>
<dbReference type="InterPro" id="IPR036257">
    <property type="entry name" value="Cyt_c_oxidase_su2_TM_sf"/>
</dbReference>
<dbReference type="Gene3D" id="1.10.287.90">
    <property type="match status" value="1"/>
</dbReference>
<evidence type="ECO:0000256" key="3">
    <source>
        <dbReference type="ARBA" id="ARBA00012949"/>
    </source>
</evidence>
<dbReference type="Pfam" id="PF00116">
    <property type="entry name" value="COX2"/>
    <property type="match status" value="1"/>
</dbReference>
<dbReference type="NCBIfam" id="TIGR02866">
    <property type="entry name" value="CoxB"/>
    <property type="match status" value="1"/>
</dbReference>
<keyword evidence="23" id="KW-0560">Oxidoreductase</keyword>
<dbReference type="SUPFAM" id="SSF49503">
    <property type="entry name" value="Cupredoxins"/>
    <property type="match status" value="1"/>
</dbReference>
<comment type="function">
    <text evidence="15">Subunits I and II form the functional core of the enzyme complex. Electrons originating in cytochrome c are transferred via heme a and Cu(A) to the binuclear center formed by heme a3 and Cu(B).</text>
</comment>
<feature type="transmembrane region" description="Helical" evidence="20">
    <location>
        <begin position="91"/>
        <end position="110"/>
    </location>
</feature>
<gene>
    <name evidence="23" type="primary">coxB</name>
    <name evidence="23" type="ORF">DNL40_09895</name>
</gene>
<dbReference type="AlphaFoldDB" id="A0A2W5WYP5"/>
<dbReference type="InterPro" id="IPR008972">
    <property type="entry name" value="Cupredoxin"/>
</dbReference>
<keyword evidence="7 20" id="KW-0812">Transmembrane</keyword>
<dbReference type="InterPro" id="IPR034236">
    <property type="entry name" value="CuRO_CcO_Caa3_II"/>
</dbReference>
<evidence type="ECO:0000256" key="12">
    <source>
        <dbReference type="ARBA" id="ARBA00023004"/>
    </source>
</evidence>
<dbReference type="GO" id="GO:0004129">
    <property type="term" value="F:cytochrome-c oxidase activity"/>
    <property type="evidence" value="ECO:0007669"/>
    <property type="project" value="UniProtKB-EC"/>
</dbReference>
<comment type="catalytic activity">
    <reaction evidence="17">
        <text>4 Fe(II)-[cytochrome c] + O2 + 8 H(+)(in) = 4 Fe(III)-[cytochrome c] + 2 H2O + 4 H(+)(out)</text>
        <dbReference type="Rhea" id="RHEA:11436"/>
        <dbReference type="Rhea" id="RHEA-COMP:10350"/>
        <dbReference type="Rhea" id="RHEA-COMP:14399"/>
        <dbReference type="ChEBI" id="CHEBI:15377"/>
        <dbReference type="ChEBI" id="CHEBI:15378"/>
        <dbReference type="ChEBI" id="CHEBI:15379"/>
        <dbReference type="ChEBI" id="CHEBI:29033"/>
        <dbReference type="ChEBI" id="CHEBI:29034"/>
        <dbReference type="EC" id="7.1.1.9"/>
    </reaction>
</comment>
<organism evidence="23 24">
    <name type="scientific">Xylanimonas oleitrophica</name>
    <dbReference type="NCBI Taxonomy" id="2607479"/>
    <lineage>
        <taxon>Bacteria</taxon>
        <taxon>Bacillati</taxon>
        <taxon>Actinomycetota</taxon>
        <taxon>Actinomycetes</taxon>
        <taxon>Micrococcales</taxon>
        <taxon>Promicromonosporaceae</taxon>
        <taxon>Xylanimonas</taxon>
    </lineage>
</organism>
<dbReference type="PANTHER" id="PTHR22888">
    <property type="entry name" value="CYTOCHROME C OXIDASE, SUBUNIT II"/>
    <property type="match status" value="1"/>
</dbReference>
<evidence type="ECO:0000313" key="24">
    <source>
        <dbReference type="Proteomes" id="UP000248783"/>
    </source>
</evidence>
<feature type="domain" description="Cytochrome c" evidence="22">
    <location>
        <begin position="264"/>
        <end position="355"/>
    </location>
</feature>
<comment type="caution">
    <text evidence="23">The sequence shown here is derived from an EMBL/GenBank/DDBJ whole genome shotgun (WGS) entry which is preliminary data.</text>
</comment>
<dbReference type="PANTHER" id="PTHR22888:SF9">
    <property type="entry name" value="CYTOCHROME C OXIDASE SUBUNIT 2"/>
    <property type="match status" value="1"/>
</dbReference>
<evidence type="ECO:0000256" key="13">
    <source>
        <dbReference type="ARBA" id="ARBA00023008"/>
    </source>
</evidence>
<reference evidence="23 24" key="1">
    <citation type="submission" date="2018-06" db="EMBL/GenBank/DDBJ databases">
        <title>Whole genome sequencing of a novel hydrocarbon degrading bacterial strain, PW21 isolated from oil contaminated produced water sample.</title>
        <authorList>
            <person name="Nagkirti P."/>
            <person name="Shaikh A."/>
            <person name="Gowdaman V."/>
            <person name="Engineer A.E."/>
            <person name="Dagar S."/>
            <person name="Dhakephalkar P.K."/>
        </authorList>
    </citation>
    <scope>NUCLEOTIDE SEQUENCE [LARGE SCALE GENOMIC DNA]</scope>
    <source>
        <strain evidence="23 24">PW21</strain>
    </source>
</reference>
<dbReference type="InterPro" id="IPR014222">
    <property type="entry name" value="Cyt_c_oxidase_su2"/>
</dbReference>
<evidence type="ECO:0000256" key="2">
    <source>
        <dbReference type="ARBA" id="ARBA00007866"/>
    </source>
</evidence>
<comment type="subcellular location">
    <subcellularLocation>
        <location evidence="1">Membrane</location>
        <topology evidence="1">Multi-pass membrane protein</topology>
    </subcellularLocation>
</comment>
<keyword evidence="4" id="KW-0813">Transport</keyword>
<evidence type="ECO:0000256" key="14">
    <source>
        <dbReference type="ARBA" id="ARBA00023136"/>
    </source>
</evidence>
<evidence type="ECO:0000256" key="19">
    <source>
        <dbReference type="SAM" id="MobiDB-lite"/>
    </source>
</evidence>
<dbReference type="GO" id="GO:0005507">
    <property type="term" value="F:copper ion binding"/>
    <property type="evidence" value="ECO:0007669"/>
    <property type="project" value="InterPro"/>
</dbReference>
<dbReference type="PROSITE" id="PS50857">
    <property type="entry name" value="COX2_CUA"/>
    <property type="match status" value="1"/>
</dbReference>
<dbReference type="GO" id="GO:0016491">
    <property type="term" value="F:oxidoreductase activity"/>
    <property type="evidence" value="ECO:0007669"/>
    <property type="project" value="UniProtKB-KW"/>
</dbReference>
<keyword evidence="10" id="KW-0249">Electron transport</keyword>
<dbReference type="InterPro" id="IPR009056">
    <property type="entry name" value="Cyt_c-like_dom"/>
</dbReference>
<evidence type="ECO:0000256" key="7">
    <source>
        <dbReference type="ARBA" id="ARBA00022692"/>
    </source>
</evidence>
<dbReference type="CDD" id="cd04213">
    <property type="entry name" value="CuRO_CcO_Caa3_II"/>
    <property type="match status" value="1"/>
</dbReference>
<dbReference type="InterPro" id="IPR002429">
    <property type="entry name" value="CcO_II-like_C"/>
</dbReference>
<dbReference type="SUPFAM" id="SSF46626">
    <property type="entry name" value="Cytochrome c"/>
    <property type="match status" value="1"/>
</dbReference>
<evidence type="ECO:0000256" key="17">
    <source>
        <dbReference type="ARBA" id="ARBA00047816"/>
    </source>
</evidence>
<evidence type="ECO:0000256" key="20">
    <source>
        <dbReference type="SAM" id="Phobius"/>
    </source>
</evidence>
<keyword evidence="9" id="KW-1278">Translocase</keyword>
<dbReference type="Gene3D" id="2.60.40.420">
    <property type="entry name" value="Cupredoxins - blue copper proteins"/>
    <property type="match status" value="1"/>
</dbReference>
<evidence type="ECO:0000256" key="11">
    <source>
        <dbReference type="ARBA" id="ARBA00022989"/>
    </source>
</evidence>
<evidence type="ECO:0000256" key="10">
    <source>
        <dbReference type="ARBA" id="ARBA00022982"/>
    </source>
</evidence>
<dbReference type="PROSITE" id="PS51007">
    <property type="entry name" value="CYTC"/>
    <property type="match status" value="1"/>
</dbReference>
<evidence type="ECO:0000313" key="23">
    <source>
        <dbReference type="EMBL" id="PZR52955.1"/>
    </source>
</evidence>
<evidence type="ECO:0000256" key="16">
    <source>
        <dbReference type="ARBA" id="ARBA00031399"/>
    </source>
</evidence>
<dbReference type="EC" id="7.1.1.9" evidence="3"/>
<dbReference type="GO" id="GO:0042773">
    <property type="term" value="P:ATP synthesis coupled electron transport"/>
    <property type="evidence" value="ECO:0007669"/>
    <property type="project" value="TreeGrafter"/>
</dbReference>
<evidence type="ECO:0000256" key="9">
    <source>
        <dbReference type="ARBA" id="ARBA00022967"/>
    </source>
</evidence>
<dbReference type="GO" id="GO:0020037">
    <property type="term" value="F:heme binding"/>
    <property type="evidence" value="ECO:0007669"/>
    <property type="project" value="InterPro"/>
</dbReference>
<evidence type="ECO:0000256" key="8">
    <source>
        <dbReference type="ARBA" id="ARBA00022723"/>
    </source>
</evidence>
<evidence type="ECO:0000259" key="21">
    <source>
        <dbReference type="PROSITE" id="PS50857"/>
    </source>
</evidence>
<evidence type="ECO:0000256" key="15">
    <source>
        <dbReference type="ARBA" id="ARBA00024688"/>
    </source>
</evidence>
<sequence length="355" mass="37764">MSGARAAARTAVGAAVGALTVTSLAACSGADRPMSMFSPSGADASRVDSHWQMLLLLGSVVWLVVMGFTLGAVLRRRRAHREDEPRGRGHVVVAVGGALVPALIITWVMADSVLVMRDTGGQGEDAGTVVEVAGHQFWWEVRYPEDGVVTANEIHVPVGEVVRLEMTASDVIHSLWVPQLSGKVDLNPGRTTVMTINAQEPGTYWGQCAEYCGLQHAWMRFVVVAHEPEEFDGWLEAQSLPAEDPGAGGEPGDPADPDAGDQDPQVVRGREVFMSSSCVYCHAVAGTEATGTMGPDLTHFASRQTIGAGVLPNDRESLARWIVDPQAVKPGNAMPGTDVAGEELEAMLDYLESLE</sequence>
<dbReference type="GO" id="GO:0016020">
    <property type="term" value="C:membrane"/>
    <property type="evidence" value="ECO:0007669"/>
    <property type="project" value="UniProtKB-SubCell"/>
</dbReference>
<dbReference type="EMBL" id="QKWH01000006">
    <property type="protein sequence ID" value="PZR52955.1"/>
    <property type="molecule type" value="Genomic_DNA"/>
</dbReference>
<dbReference type="PROSITE" id="PS00078">
    <property type="entry name" value="COX2"/>
    <property type="match status" value="1"/>
</dbReference>
<evidence type="ECO:0000256" key="6">
    <source>
        <dbReference type="ARBA" id="ARBA00022660"/>
    </source>
</evidence>
<dbReference type="InterPro" id="IPR036909">
    <property type="entry name" value="Cyt_c-like_dom_sf"/>
</dbReference>
<dbReference type="PROSITE" id="PS51257">
    <property type="entry name" value="PROKAR_LIPOPROTEIN"/>
    <property type="match status" value="1"/>
</dbReference>
<evidence type="ECO:0000256" key="5">
    <source>
        <dbReference type="ARBA" id="ARBA00022617"/>
    </source>
</evidence>
<name>A0A2W5WYP5_9MICO</name>
<keyword evidence="24" id="KW-1185">Reference proteome</keyword>
<accession>A0A2W5WYP5</accession>
<keyword evidence="11 20" id="KW-1133">Transmembrane helix</keyword>
<keyword evidence="6" id="KW-0679">Respiratory chain</keyword>
<evidence type="ECO:0000259" key="22">
    <source>
        <dbReference type="PROSITE" id="PS51007"/>
    </source>
</evidence>
<keyword evidence="8 18" id="KW-0479">Metal-binding</keyword>
<dbReference type="InterPro" id="IPR045187">
    <property type="entry name" value="CcO_II"/>
</dbReference>
<evidence type="ECO:0000256" key="4">
    <source>
        <dbReference type="ARBA" id="ARBA00022448"/>
    </source>
</evidence>
<keyword evidence="5 18" id="KW-0349">Heme</keyword>
<feature type="region of interest" description="Disordered" evidence="19">
    <location>
        <begin position="239"/>
        <end position="264"/>
    </location>
</feature>
<proteinExistence type="inferred from homology"/>
<dbReference type="Proteomes" id="UP000248783">
    <property type="component" value="Unassembled WGS sequence"/>
</dbReference>
<feature type="transmembrane region" description="Helical" evidence="20">
    <location>
        <begin position="49"/>
        <end position="70"/>
    </location>
</feature>
<comment type="similarity">
    <text evidence="2">Belongs to the cytochrome c oxidase subunit 2 family.</text>
</comment>
<evidence type="ECO:0000256" key="1">
    <source>
        <dbReference type="ARBA" id="ARBA00004141"/>
    </source>
</evidence>
<dbReference type="InterPro" id="IPR001505">
    <property type="entry name" value="Copper_CuA"/>
</dbReference>
<feature type="domain" description="Cytochrome oxidase subunit II copper A binding" evidence="21">
    <location>
        <begin position="125"/>
        <end position="237"/>
    </location>
</feature>
<dbReference type="Pfam" id="PF00034">
    <property type="entry name" value="Cytochrom_C"/>
    <property type="match status" value="1"/>
</dbReference>
<keyword evidence="14 20" id="KW-0472">Membrane</keyword>
<keyword evidence="12 18" id="KW-0408">Iron</keyword>
<protein>
    <recommendedName>
        <fullName evidence="3">cytochrome-c oxidase</fullName>
        <ecNumber evidence="3">7.1.1.9</ecNumber>
    </recommendedName>
    <alternativeName>
        <fullName evidence="16">Cytochrome aa3 subunit 2</fullName>
    </alternativeName>
</protein>